<evidence type="ECO:0000256" key="7">
    <source>
        <dbReference type="ARBA" id="ARBA00023170"/>
    </source>
</evidence>
<feature type="transmembrane region" description="Helical" evidence="9">
    <location>
        <begin position="272"/>
        <end position="292"/>
    </location>
</feature>
<keyword evidence="3" id="KW-1003">Cell membrane</keyword>
<comment type="subcellular location">
    <subcellularLocation>
        <location evidence="1">Cell membrane</location>
        <topology evidence="1">Multi-pass membrane protein</topology>
    </subcellularLocation>
</comment>
<feature type="signal peptide" evidence="10">
    <location>
        <begin position="1"/>
        <end position="16"/>
    </location>
</feature>
<evidence type="ECO:0000313" key="12">
    <source>
        <dbReference type="EMBL" id="CAG9838464.1"/>
    </source>
</evidence>
<accession>A0A9N9XJ29</accession>
<keyword evidence="4 9" id="KW-0812">Transmembrane</keyword>
<feature type="transmembrane region" description="Helical" evidence="9">
    <location>
        <begin position="368"/>
        <end position="387"/>
    </location>
</feature>
<proteinExistence type="inferred from homology"/>
<keyword evidence="10" id="KW-0732">Signal</keyword>
<dbReference type="EMBL" id="OU898282">
    <property type="protein sequence ID" value="CAG9838464.1"/>
    <property type="molecule type" value="Genomic_DNA"/>
</dbReference>
<gene>
    <name evidence="12" type="ORF">DIABBA_LOCUS11354</name>
</gene>
<name>A0A9N9XJ29_DIABA</name>
<evidence type="ECO:0000256" key="6">
    <source>
        <dbReference type="ARBA" id="ARBA00023136"/>
    </source>
</evidence>
<evidence type="ECO:0000256" key="2">
    <source>
        <dbReference type="ARBA" id="ARBA00008685"/>
    </source>
</evidence>
<evidence type="ECO:0000256" key="5">
    <source>
        <dbReference type="ARBA" id="ARBA00022989"/>
    </source>
</evidence>
<evidence type="ECO:0000256" key="3">
    <source>
        <dbReference type="ARBA" id="ARBA00022475"/>
    </source>
</evidence>
<reference evidence="12" key="1">
    <citation type="submission" date="2022-01" db="EMBL/GenBank/DDBJ databases">
        <authorList>
            <person name="King R."/>
        </authorList>
    </citation>
    <scope>NUCLEOTIDE SEQUENCE</scope>
</reference>
<evidence type="ECO:0000256" key="1">
    <source>
        <dbReference type="ARBA" id="ARBA00004651"/>
    </source>
</evidence>
<dbReference type="OrthoDB" id="6692856at2759"/>
<keyword evidence="7" id="KW-0675">Receptor</keyword>
<keyword evidence="6 9" id="KW-0472">Membrane</keyword>
<evidence type="ECO:0000256" key="9">
    <source>
        <dbReference type="SAM" id="Phobius"/>
    </source>
</evidence>
<feature type="chain" id="PRO_5040455969" description="Ionotropic glutamate receptor C-terminal domain-containing protein" evidence="10">
    <location>
        <begin position="17"/>
        <end position="581"/>
    </location>
</feature>
<evidence type="ECO:0000256" key="10">
    <source>
        <dbReference type="SAM" id="SignalP"/>
    </source>
</evidence>
<evidence type="ECO:0000259" key="11">
    <source>
        <dbReference type="Pfam" id="PF00060"/>
    </source>
</evidence>
<feature type="domain" description="Ionotropic glutamate receptor C-terminal" evidence="11">
    <location>
        <begin position="310"/>
        <end position="557"/>
    </location>
</feature>
<evidence type="ECO:0000256" key="4">
    <source>
        <dbReference type="ARBA" id="ARBA00022692"/>
    </source>
</evidence>
<keyword evidence="8" id="KW-0325">Glycoprotein</keyword>
<evidence type="ECO:0000313" key="13">
    <source>
        <dbReference type="Proteomes" id="UP001153709"/>
    </source>
</evidence>
<feature type="transmembrane region" description="Helical" evidence="9">
    <location>
        <begin position="548"/>
        <end position="571"/>
    </location>
</feature>
<organism evidence="12 13">
    <name type="scientific">Diabrotica balteata</name>
    <name type="common">Banded cucumber beetle</name>
    <dbReference type="NCBI Taxonomy" id="107213"/>
    <lineage>
        <taxon>Eukaryota</taxon>
        <taxon>Metazoa</taxon>
        <taxon>Ecdysozoa</taxon>
        <taxon>Arthropoda</taxon>
        <taxon>Hexapoda</taxon>
        <taxon>Insecta</taxon>
        <taxon>Pterygota</taxon>
        <taxon>Neoptera</taxon>
        <taxon>Endopterygota</taxon>
        <taxon>Coleoptera</taxon>
        <taxon>Polyphaga</taxon>
        <taxon>Cucujiformia</taxon>
        <taxon>Chrysomeloidea</taxon>
        <taxon>Chrysomelidae</taxon>
        <taxon>Galerucinae</taxon>
        <taxon>Diabroticina</taxon>
        <taxon>Diabroticites</taxon>
        <taxon>Diabrotica</taxon>
    </lineage>
</organism>
<comment type="similarity">
    <text evidence="2">Belongs to the glutamate-gated ion channel (TC 1.A.10.1) family.</text>
</comment>
<dbReference type="Pfam" id="PF00060">
    <property type="entry name" value="Lig_chan"/>
    <property type="match status" value="1"/>
</dbReference>
<dbReference type="PANTHER" id="PTHR42643">
    <property type="entry name" value="IONOTROPIC RECEPTOR 20A-RELATED"/>
    <property type="match status" value="1"/>
</dbReference>
<dbReference type="InterPro" id="IPR001320">
    <property type="entry name" value="Iontro_rcpt_C"/>
</dbReference>
<dbReference type="GO" id="GO:0005886">
    <property type="term" value="C:plasma membrane"/>
    <property type="evidence" value="ECO:0007669"/>
    <property type="project" value="UniProtKB-SubCell"/>
</dbReference>
<protein>
    <recommendedName>
        <fullName evidence="11">Ionotropic glutamate receptor C-terminal domain-containing protein</fullName>
    </recommendedName>
</protein>
<dbReference type="InterPro" id="IPR052192">
    <property type="entry name" value="Insect_Ionotropic_Sensory_Rcpt"/>
</dbReference>
<dbReference type="Proteomes" id="UP001153709">
    <property type="component" value="Chromosome 7"/>
</dbReference>
<feature type="transmembrane region" description="Helical" evidence="9">
    <location>
        <begin position="304"/>
        <end position="329"/>
    </location>
</feature>
<dbReference type="SUPFAM" id="SSF53850">
    <property type="entry name" value="Periplasmic binding protein-like II"/>
    <property type="match status" value="1"/>
</dbReference>
<dbReference type="Gene3D" id="1.10.287.70">
    <property type="match status" value="1"/>
</dbReference>
<keyword evidence="13" id="KW-1185">Reference proteome</keyword>
<evidence type="ECO:0000256" key="8">
    <source>
        <dbReference type="ARBA" id="ARBA00023180"/>
    </source>
</evidence>
<sequence>MYVIFLVLVALAKVNSLNTSSIEKDPLTGCLHEIVEHYSYHTHIFVTSANFSGNVIPKFLKIIISFNNLYLLNSIRHTPNLFTITYDSMEELNNTFLTIYTARTYFKPILSNFIVITTNSKDLHQITQLLWKYSFFKSLVLLHNNLIVELYVIDYKNSNCGKIIKYKKINECTGKKFKRELKPIKPNMKESFNQCSMTVGILHGPPMILHINESYPGIIPELLNAVSSASGFIFNYDEDDCYTDALKDYRFDCILEHFDTGKIDLVQYVNFFLTHKLLFVTMLYSHIVMIIPKPEKIPYWKTNILVFQLPVWICILAIIPVLSVIVFRYAHFRKSTDKKNFGSSLVNNILIIVGLNLNVAANKLPKSWNLRILLGFYMFFCLLELTYRQTKITSFSTISMHEKRIKSIDELVDSDIPVKSFSSSAMVLPDNSPLLSKIEYLTDSGYENLTLRASEERFATIWGEIGFVSQPFLYELMDYFSLCMYQLGFYMPETHIFYEHFELSMRRVIQCGFLEMLYGKYKNYFMLKYRHAYPSKDSNVKKDLKGCMFMFIVLLAGYSVSLLIFGIELLMAKKWNLLAKK</sequence>
<feature type="transmembrane region" description="Helical" evidence="9">
    <location>
        <begin position="341"/>
        <end position="361"/>
    </location>
</feature>
<dbReference type="GO" id="GO:0050906">
    <property type="term" value="P:detection of stimulus involved in sensory perception"/>
    <property type="evidence" value="ECO:0007669"/>
    <property type="project" value="UniProtKB-ARBA"/>
</dbReference>
<dbReference type="PANTHER" id="PTHR42643:SF24">
    <property type="entry name" value="IONOTROPIC RECEPTOR 60A"/>
    <property type="match status" value="1"/>
</dbReference>
<dbReference type="GO" id="GO:0015276">
    <property type="term" value="F:ligand-gated monoatomic ion channel activity"/>
    <property type="evidence" value="ECO:0007669"/>
    <property type="project" value="InterPro"/>
</dbReference>
<keyword evidence="5 9" id="KW-1133">Transmembrane helix</keyword>
<dbReference type="AlphaFoldDB" id="A0A9N9XJ29"/>